<sequence length="815" mass="88236">MARRSTKTPPPDDFEERILDIDVVDEMQGSFLEYAYSVIYSRALPDARDGMKPVHRRIVYQMNEMGLRRDRGYVKCARVVGEVMGKLHPHGDASIYDALVRMAQPFSMRLPLVDGHGNFGSLGNDDPPAAMRYTECRMADATSLMTESIDENTVDFSPNYDGQEQEPVALPAAFPNLLVNGASGIAVGMATNMPPHNLGEVVAAARHLIKHPGADLETLMRFVPGPDLPTGGRIVGLGGVRDAYATGRGTFKIRATVAVENVTARRKGLVVTELPFSVGPEKVISKIKDLVGAKKLQGIADVKDLTDREHGLRLVIEIKNGFVPEAVLEQLYKLTPMEESFGINNVALVDGQPLTLGLKELLEVYLDHRFTVVRRRSEFRRGKKRDRLHLVEGLLVALVDIDEVIRIIRDSENSAEARERLMERFSLSDIQTQYILDTPLRRLTRFDRIELESERDRLTAEIEELSRILDSDAELRKLVSSELAAVSKKYGTDRRTVLLESSGAAAAVPLQVEDTPCRVLLSSTGLLARTADATPLAEAPKRVKHDLIVSAVAATARGEVGAVTSAGRLLRLQVIDLPQLPGTDTAPSLSGGAPVAEFLTLEADERLVCLTTLDESSPGLALGTAQGVVKRVVPDYPSHKEELEVISLRDGDRIVGATELSTGEEDLVFITDEAHLLRFPASVVRPQGRPAGGMAGVKLGEGARVVSFTVVDPAVDAVVFTVAGSRGTLDDSVQTTAKVTPFDQYPRKGRATGGVRCQRFLKGEDCLSFAWAGPAPAHAAQRDGSPAPLPELDPRRDGSGVSLPKPVAAAAGPVG</sequence>
<gene>
    <name evidence="1" type="ORF">G6W56_15685</name>
</gene>
<protein>
    <submittedName>
        <fullName evidence="1">DNA topoisomerase IV subunit A</fullName>
    </submittedName>
</protein>
<reference evidence="1" key="1">
    <citation type="submission" date="2020-03" db="EMBL/GenBank/DDBJ databases">
        <title>Complete genome sequence of sixteen Streptomyces strains facilitates identification of candidate genes involved in plant growth-promotion in grain legumes and cereals.</title>
        <authorList>
            <person name="Gopalakrishnan S."/>
            <person name="Thakur V."/>
            <person name="Saxena R."/>
            <person name="Vadlamudi S."/>
            <person name="Purohit S."/>
            <person name="Kumar V."/>
            <person name="Rathore A."/>
            <person name="Chitikineni A."/>
            <person name="Varshney R.K."/>
        </authorList>
    </citation>
    <scope>NUCLEOTIDE SEQUENCE</scope>
    <source>
        <strain evidence="1">CAI-93</strain>
    </source>
</reference>
<accession>A0ACC7Y143</accession>
<evidence type="ECO:0000313" key="2">
    <source>
        <dbReference type="Proteomes" id="UP000556843"/>
    </source>
</evidence>
<dbReference type="EMBL" id="JAANNW010000012">
    <property type="protein sequence ID" value="NUV75581.1"/>
    <property type="molecule type" value="Genomic_DNA"/>
</dbReference>
<dbReference type="Proteomes" id="UP000556843">
    <property type="component" value="Unassembled WGS sequence"/>
</dbReference>
<name>A0ACC7Y143_9ACTN</name>
<proteinExistence type="predicted"/>
<keyword evidence="2" id="KW-1185">Reference proteome</keyword>
<evidence type="ECO:0000313" key="1">
    <source>
        <dbReference type="EMBL" id="NUV75581.1"/>
    </source>
</evidence>
<organism evidence="1 2">
    <name type="scientific">Streptomyces fungicidicus</name>
    <dbReference type="NCBI Taxonomy" id="68203"/>
    <lineage>
        <taxon>Bacteria</taxon>
        <taxon>Bacillati</taxon>
        <taxon>Actinomycetota</taxon>
        <taxon>Actinomycetes</taxon>
        <taxon>Kitasatosporales</taxon>
        <taxon>Streptomycetaceae</taxon>
        <taxon>Streptomyces</taxon>
    </lineage>
</organism>
<comment type="caution">
    <text evidence="1">The sequence shown here is derived from an EMBL/GenBank/DDBJ whole genome shotgun (WGS) entry which is preliminary data.</text>
</comment>